<evidence type="ECO:0000313" key="1">
    <source>
        <dbReference type="EMBL" id="GBN87499.1"/>
    </source>
</evidence>
<gene>
    <name evidence="1" type="ORF">AVEN_102694_1</name>
</gene>
<evidence type="ECO:0000313" key="2">
    <source>
        <dbReference type="Proteomes" id="UP000499080"/>
    </source>
</evidence>
<dbReference type="AlphaFoldDB" id="A0A4Y2SJS2"/>
<dbReference type="EMBL" id="BGPR01021828">
    <property type="protein sequence ID" value="GBN87499.1"/>
    <property type="molecule type" value="Genomic_DNA"/>
</dbReference>
<dbReference type="Proteomes" id="UP000499080">
    <property type="component" value="Unassembled WGS sequence"/>
</dbReference>
<keyword evidence="2" id="KW-1185">Reference proteome</keyword>
<protein>
    <submittedName>
        <fullName evidence="1">Uncharacterized protein</fullName>
    </submittedName>
</protein>
<sequence>MAVLRWNRVWILESSGTETEIFPPGHQGPEIMGCSRKKMSFKIQVHRWYAPPDEIFKYQQSVVRTACWGMSVRSIGGKHRLMKYSSTSNRYMICKIESL</sequence>
<proteinExistence type="predicted"/>
<name>A0A4Y2SJS2_ARAVE</name>
<accession>A0A4Y2SJS2</accession>
<reference evidence="1 2" key="1">
    <citation type="journal article" date="2019" name="Sci. Rep.">
        <title>Orb-weaving spider Araneus ventricosus genome elucidates the spidroin gene catalogue.</title>
        <authorList>
            <person name="Kono N."/>
            <person name="Nakamura H."/>
            <person name="Ohtoshi R."/>
            <person name="Moran D.A.P."/>
            <person name="Shinohara A."/>
            <person name="Yoshida Y."/>
            <person name="Fujiwara M."/>
            <person name="Mori M."/>
            <person name="Tomita M."/>
            <person name="Arakawa K."/>
        </authorList>
    </citation>
    <scope>NUCLEOTIDE SEQUENCE [LARGE SCALE GENOMIC DNA]</scope>
</reference>
<organism evidence="1 2">
    <name type="scientific">Araneus ventricosus</name>
    <name type="common">Orbweaver spider</name>
    <name type="synonym">Epeira ventricosa</name>
    <dbReference type="NCBI Taxonomy" id="182803"/>
    <lineage>
        <taxon>Eukaryota</taxon>
        <taxon>Metazoa</taxon>
        <taxon>Ecdysozoa</taxon>
        <taxon>Arthropoda</taxon>
        <taxon>Chelicerata</taxon>
        <taxon>Arachnida</taxon>
        <taxon>Araneae</taxon>
        <taxon>Araneomorphae</taxon>
        <taxon>Entelegynae</taxon>
        <taxon>Araneoidea</taxon>
        <taxon>Araneidae</taxon>
        <taxon>Araneus</taxon>
    </lineage>
</organism>
<comment type="caution">
    <text evidence="1">The sequence shown here is derived from an EMBL/GenBank/DDBJ whole genome shotgun (WGS) entry which is preliminary data.</text>
</comment>